<feature type="transmembrane region" description="Helical" evidence="7">
    <location>
        <begin position="267"/>
        <end position="288"/>
    </location>
</feature>
<evidence type="ECO:0000259" key="8">
    <source>
        <dbReference type="PROSITE" id="PS50109"/>
    </source>
</evidence>
<dbReference type="PRINTS" id="PR00344">
    <property type="entry name" value="BCTRLSENSOR"/>
</dbReference>
<dbReference type="Gene3D" id="1.10.287.130">
    <property type="match status" value="1"/>
</dbReference>
<dbReference type="GO" id="GO:0009927">
    <property type="term" value="F:histidine phosphotransfer kinase activity"/>
    <property type="evidence" value="ECO:0007669"/>
    <property type="project" value="TreeGrafter"/>
</dbReference>
<dbReference type="Pfam" id="PF00512">
    <property type="entry name" value="HisKA"/>
    <property type="match status" value="1"/>
</dbReference>
<dbReference type="PANTHER" id="PTHR43047:SF72">
    <property type="entry name" value="OSMOSENSING HISTIDINE PROTEIN KINASE SLN1"/>
    <property type="match status" value="1"/>
</dbReference>
<dbReference type="GO" id="GO:0005886">
    <property type="term" value="C:plasma membrane"/>
    <property type="evidence" value="ECO:0007669"/>
    <property type="project" value="TreeGrafter"/>
</dbReference>
<evidence type="ECO:0000256" key="3">
    <source>
        <dbReference type="ARBA" id="ARBA00022553"/>
    </source>
</evidence>
<feature type="transmembrane region" description="Helical" evidence="7">
    <location>
        <begin position="183"/>
        <end position="200"/>
    </location>
</feature>
<dbReference type="Gene3D" id="3.30.450.40">
    <property type="match status" value="1"/>
</dbReference>
<keyword evidence="7" id="KW-1133">Transmembrane helix</keyword>
<name>A0A101HIX4_9BACT</name>
<gene>
    <name evidence="9" type="ORF">XD93_0166</name>
</gene>
<evidence type="ECO:0000256" key="2">
    <source>
        <dbReference type="ARBA" id="ARBA00012438"/>
    </source>
</evidence>
<dbReference type="InterPro" id="IPR003594">
    <property type="entry name" value="HATPase_dom"/>
</dbReference>
<dbReference type="Gene3D" id="3.30.565.10">
    <property type="entry name" value="Histidine kinase-like ATPase, C-terminal domain"/>
    <property type="match status" value="1"/>
</dbReference>
<dbReference type="EC" id="2.7.13.3" evidence="2"/>
<dbReference type="SUPFAM" id="SSF47384">
    <property type="entry name" value="Homodimeric domain of signal transducing histidine kinase"/>
    <property type="match status" value="1"/>
</dbReference>
<keyword evidence="6" id="KW-0175">Coiled coil</keyword>
<keyword evidence="7" id="KW-0472">Membrane</keyword>
<comment type="caution">
    <text evidence="9">The sequence shown here is derived from an EMBL/GenBank/DDBJ whole genome shotgun (WGS) entry which is preliminary data.</text>
</comment>
<comment type="catalytic activity">
    <reaction evidence="1">
        <text>ATP + protein L-histidine = ADP + protein N-phospho-L-histidine.</text>
        <dbReference type="EC" id="2.7.13.3"/>
    </reaction>
</comment>
<feature type="transmembrane region" description="Helical" evidence="7">
    <location>
        <begin position="238"/>
        <end position="261"/>
    </location>
</feature>
<feature type="coiled-coil region" evidence="6">
    <location>
        <begin position="447"/>
        <end position="485"/>
    </location>
</feature>
<keyword evidence="7" id="KW-0812">Transmembrane</keyword>
<dbReference type="InterPro" id="IPR036097">
    <property type="entry name" value="HisK_dim/P_sf"/>
</dbReference>
<feature type="transmembrane region" description="Helical" evidence="7">
    <location>
        <begin position="143"/>
        <end position="162"/>
    </location>
</feature>
<dbReference type="InterPro" id="IPR003661">
    <property type="entry name" value="HisK_dim/P_dom"/>
</dbReference>
<dbReference type="SMART" id="SM00387">
    <property type="entry name" value="HATPase_c"/>
    <property type="match status" value="1"/>
</dbReference>
<evidence type="ECO:0000256" key="4">
    <source>
        <dbReference type="ARBA" id="ARBA00022679"/>
    </source>
</evidence>
<feature type="transmembrane region" description="Helical" evidence="7">
    <location>
        <begin position="62"/>
        <end position="82"/>
    </location>
</feature>
<proteinExistence type="predicted"/>
<dbReference type="InterPro" id="IPR004358">
    <property type="entry name" value="Sig_transdc_His_kin-like_C"/>
</dbReference>
<dbReference type="SMART" id="SM00388">
    <property type="entry name" value="HisKA"/>
    <property type="match status" value="1"/>
</dbReference>
<dbReference type="AlphaFoldDB" id="A0A101HIX4"/>
<keyword evidence="3" id="KW-0597">Phosphoprotein</keyword>
<dbReference type="PROSITE" id="PS50109">
    <property type="entry name" value="HIS_KIN"/>
    <property type="match status" value="1"/>
</dbReference>
<organism evidence="9 10">
    <name type="scientific">candidate division WS6 bacterium 34_10</name>
    <dbReference type="NCBI Taxonomy" id="1641389"/>
    <lineage>
        <taxon>Bacteria</taxon>
        <taxon>Candidatus Dojkabacteria</taxon>
    </lineage>
</organism>
<dbReference type="PANTHER" id="PTHR43047">
    <property type="entry name" value="TWO-COMPONENT HISTIDINE PROTEIN KINASE"/>
    <property type="match status" value="1"/>
</dbReference>
<reference evidence="10" key="1">
    <citation type="journal article" date="2015" name="MBio">
        <title>Genome-Resolved Metagenomic Analysis Reveals Roles for Candidate Phyla and Other Microbial Community Members in Biogeochemical Transformations in Oil Reservoirs.</title>
        <authorList>
            <person name="Hu P."/>
            <person name="Tom L."/>
            <person name="Singh A."/>
            <person name="Thomas B.C."/>
            <person name="Baker B.J."/>
            <person name="Piceno Y.M."/>
            <person name="Andersen G.L."/>
            <person name="Banfield J.F."/>
        </authorList>
    </citation>
    <scope>NUCLEOTIDE SEQUENCE [LARGE SCALE GENOMIC DNA]</scope>
</reference>
<evidence type="ECO:0000256" key="6">
    <source>
        <dbReference type="SAM" id="Coils"/>
    </source>
</evidence>
<sequence>MLNLYIIYLFIGFTLLLNVRAFFVSGKFLSKRDVLLYFYLFASIFGWTLSNAMADIIKNPEIAVFFARISVIFPINILNALMQIFKEFPRTIKEREQKSIFKAVNIFTIAFTIISSLLLNTPYNITNFKVIEDGPADFKPGSLYYVVFGAAVLIFFLIIYYWQKNYKFYTKTQKTQVRSLFGSFLFIFISMSLGLIVLPLQGLSTYSPFMFLSLSLLLFILNKNLWIKVAIIDLQEEFLKIGGIAIASIILLVIISFTNLVNIDLNIISKFLAIFFLMSVLFSINQWFQYIYQKNRRLLQSEIASFIEDATTKVSVIDISKRLKNTLTKILGTNNVKLEIFNSSTITPMEQHIKTWWELRNKTPLINKEILIESYFDKDNNQEVTKEIFNHFQEENIDILIPISNRKELIGIIYIRDSEKVLNESDYNNLELLSNAVSVSISRALIYDEVQNLNASLQQKVDLQTKELQKKVKQLEEARRKEADMIDIMGHELRTPMSIVKLNTDLLSNFSKNIPKRKEDFTKYVKRIKDAVDTEIKLINTLLSSAKLEGNQIDLKLEKVDITEKIKMSLDAYEERVEQRDLVLRTEFEPNTPSVYGDYARIVEILNNLIDNAVKYTEKGSVLVKTETEGDFVRTSIIDTGQGMSKDDLSRLGTKFFRTSNYISSQESDDIEIVRPGGTGLGLYVTFNLVRQMGGEIDVKSELGKGSNFSFTLPKYNGQKQTNNHESKDMFERLGLKKENSPTERIQQ</sequence>
<evidence type="ECO:0000256" key="7">
    <source>
        <dbReference type="SAM" id="Phobius"/>
    </source>
</evidence>
<protein>
    <recommendedName>
        <fullName evidence="2">histidine kinase</fullName>
        <ecNumber evidence="2">2.7.13.3</ecNumber>
    </recommendedName>
</protein>
<feature type="transmembrane region" description="Helical" evidence="7">
    <location>
        <begin position="35"/>
        <end position="56"/>
    </location>
</feature>
<dbReference type="Pfam" id="PF02518">
    <property type="entry name" value="HATPase_c"/>
    <property type="match status" value="1"/>
</dbReference>
<dbReference type="Proteomes" id="UP000053904">
    <property type="component" value="Unassembled WGS sequence"/>
</dbReference>
<dbReference type="InterPro" id="IPR005467">
    <property type="entry name" value="His_kinase_dom"/>
</dbReference>
<accession>A0A101HIX4</accession>
<keyword evidence="5" id="KW-0418">Kinase</keyword>
<feature type="transmembrane region" description="Helical" evidence="7">
    <location>
        <begin position="103"/>
        <end position="123"/>
    </location>
</feature>
<dbReference type="SUPFAM" id="SSF55781">
    <property type="entry name" value="GAF domain-like"/>
    <property type="match status" value="1"/>
</dbReference>
<keyword evidence="4" id="KW-0808">Transferase</keyword>
<feature type="transmembrane region" description="Helical" evidence="7">
    <location>
        <begin position="6"/>
        <end position="23"/>
    </location>
</feature>
<dbReference type="GO" id="GO:0000155">
    <property type="term" value="F:phosphorelay sensor kinase activity"/>
    <property type="evidence" value="ECO:0007669"/>
    <property type="project" value="InterPro"/>
</dbReference>
<evidence type="ECO:0000256" key="5">
    <source>
        <dbReference type="ARBA" id="ARBA00022777"/>
    </source>
</evidence>
<dbReference type="InterPro" id="IPR036890">
    <property type="entry name" value="HATPase_C_sf"/>
</dbReference>
<evidence type="ECO:0000313" key="10">
    <source>
        <dbReference type="Proteomes" id="UP000053904"/>
    </source>
</evidence>
<dbReference type="PATRIC" id="fig|1641389.3.peg.231"/>
<dbReference type="EMBL" id="LGGO01000013">
    <property type="protein sequence ID" value="KUK77675.1"/>
    <property type="molecule type" value="Genomic_DNA"/>
</dbReference>
<evidence type="ECO:0000256" key="1">
    <source>
        <dbReference type="ARBA" id="ARBA00000085"/>
    </source>
</evidence>
<evidence type="ECO:0000313" key="9">
    <source>
        <dbReference type="EMBL" id="KUK77675.1"/>
    </source>
</evidence>
<dbReference type="InterPro" id="IPR029016">
    <property type="entry name" value="GAF-like_dom_sf"/>
</dbReference>
<dbReference type="CDD" id="cd00082">
    <property type="entry name" value="HisKA"/>
    <property type="match status" value="1"/>
</dbReference>
<feature type="domain" description="Histidine kinase" evidence="8">
    <location>
        <begin position="488"/>
        <end position="717"/>
    </location>
</feature>
<dbReference type="SUPFAM" id="SSF55874">
    <property type="entry name" value="ATPase domain of HSP90 chaperone/DNA topoisomerase II/histidine kinase"/>
    <property type="match status" value="1"/>
</dbReference>